<name>A0ABN0REW2_9LIST</name>
<protein>
    <submittedName>
        <fullName evidence="2">Uncharacterized protein</fullName>
    </submittedName>
</protein>
<reference evidence="2 3" key="1">
    <citation type="journal article" date="2014" name="Int. J. Syst. Evol. Microbiol.">
        <title>Listeria floridensis sp. nov., Listeria aquatica sp. nov., Listeria cornellensis sp. nov., Listeria riparia sp. nov. and Listeria grandensis sp. nov., from agricultural and natural environments.</title>
        <authorList>
            <person name="den Bakker H.C."/>
            <person name="Warchocki S."/>
            <person name="Wright E.M."/>
            <person name="Allred A.F."/>
            <person name="Ahlstrom C."/>
            <person name="Manuel C.S."/>
            <person name="Stasiewicz M.J."/>
            <person name="Burrell A."/>
            <person name="Roof S."/>
            <person name="Strawn L."/>
            <person name="Fortes E.D."/>
            <person name="Nightingale K.K."/>
            <person name="Kephart D."/>
            <person name="Wiedmann M."/>
        </authorList>
    </citation>
    <scope>NUCLEOTIDE SEQUENCE [LARGE SCALE GENOMIC DNA]</scope>
    <source>
        <strain evidence="2 3">FSL S10-1187</strain>
    </source>
</reference>
<feature type="transmembrane region" description="Helical" evidence="1">
    <location>
        <begin position="6"/>
        <end position="26"/>
    </location>
</feature>
<keyword evidence="3" id="KW-1185">Reference proteome</keyword>
<evidence type="ECO:0000313" key="2">
    <source>
        <dbReference type="EMBL" id="EUJ31514.1"/>
    </source>
</evidence>
<keyword evidence="1" id="KW-1133">Transmembrane helix</keyword>
<dbReference type="RefSeq" id="WP_036097375.1">
    <property type="nucleotide sequence ID" value="NZ_AODF01000017.1"/>
</dbReference>
<dbReference type="Proteomes" id="UP000019249">
    <property type="component" value="Unassembled WGS sequence"/>
</dbReference>
<proteinExistence type="predicted"/>
<dbReference type="EMBL" id="AODF01000017">
    <property type="protein sequence ID" value="EUJ31514.1"/>
    <property type="molecule type" value="Genomic_DNA"/>
</dbReference>
<keyword evidence="1" id="KW-0812">Transmembrane</keyword>
<organism evidence="2 3">
    <name type="scientific">Listeria floridensis FSL S10-1187</name>
    <dbReference type="NCBI Taxonomy" id="1265817"/>
    <lineage>
        <taxon>Bacteria</taxon>
        <taxon>Bacillati</taxon>
        <taxon>Bacillota</taxon>
        <taxon>Bacilli</taxon>
        <taxon>Bacillales</taxon>
        <taxon>Listeriaceae</taxon>
        <taxon>Listeria</taxon>
    </lineage>
</organism>
<evidence type="ECO:0000313" key="3">
    <source>
        <dbReference type="Proteomes" id="UP000019249"/>
    </source>
</evidence>
<evidence type="ECO:0000256" key="1">
    <source>
        <dbReference type="SAM" id="Phobius"/>
    </source>
</evidence>
<gene>
    <name evidence="2" type="ORF">MFLO_08792</name>
</gene>
<accession>A0ABN0REW2</accession>
<keyword evidence="1" id="KW-0472">Membrane</keyword>
<sequence length="83" mass="9448">MKEKSGLGFLFALFTLTILLPVVFLLKKRSHLGADPFRSVSEIKNKYQFEETADEESELAAENMVSEGAMTTVWYENEKQADQ</sequence>
<comment type="caution">
    <text evidence="2">The sequence shown here is derived from an EMBL/GenBank/DDBJ whole genome shotgun (WGS) entry which is preliminary data.</text>
</comment>